<keyword evidence="9" id="KW-1185">Reference proteome</keyword>
<keyword evidence="1 6" id="KW-0963">Cytoplasm</keyword>
<dbReference type="InterPro" id="IPR024704">
    <property type="entry name" value="SMC"/>
</dbReference>
<gene>
    <name evidence="6" type="primary">smc</name>
    <name evidence="8" type="ORF">ADM99_16725</name>
</gene>
<feature type="coiled-coil region" evidence="6">
    <location>
        <begin position="418"/>
        <end position="501"/>
    </location>
</feature>
<dbReference type="AlphaFoldDB" id="A0A0P6XM25"/>
<dbReference type="OrthoDB" id="9808768at2"/>
<dbReference type="InterPro" id="IPR010935">
    <property type="entry name" value="SMC_hinge"/>
</dbReference>
<evidence type="ECO:0000256" key="6">
    <source>
        <dbReference type="HAMAP-Rule" id="MF_01894"/>
    </source>
</evidence>
<dbReference type="Gene3D" id="3.40.50.300">
    <property type="entry name" value="P-loop containing nucleotide triphosphate hydrolases"/>
    <property type="match status" value="2"/>
</dbReference>
<name>A0A0P6XM25_9CHLR</name>
<dbReference type="InterPro" id="IPR011890">
    <property type="entry name" value="SMC_prok"/>
</dbReference>
<dbReference type="PATRIC" id="fig|229920.5.peg.923"/>
<evidence type="ECO:0000259" key="7">
    <source>
        <dbReference type="PROSITE" id="PS50192"/>
    </source>
</evidence>
<protein>
    <recommendedName>
        <fullName evidence="6">Chromosome partition protein Smc</fullName>
    </recommendedName>
</protein>
<feature type="domain" description="T-SNARE coiled-coil homology" evidence="7">
    <location>
        <begin position="836"/>
        <end position="898"/>
    </location>
</feature>
<dbReference type="GO" id="GO:0005737">
    <property type="term" value="C:cytoplasm"/>
    <property type="evidence" value="ECO:0007669"/>
    <property type="project" value="UniProtKB-SubCell"/>
</dbReference>
<accession>A0A0P6XM25</accession>
<dbReference type="GO" id="GO:0030261">
    <property type="term" value="P:chromosome condensation"/>
    <property type="evidence" value="ECO:0007669"/>
    <property type="project" value="InterPro"/>
</dbReference>
<keyword evidence="2 6" id="KW-0547">Nucleotide-binding</keyword>
<dbReference type="Pfam" id="PF02463">
    <property type="entry name" value="SMC_N"/>
    <property type="match status" value="1"/>
</dbReference>
<dbReference type="NCBIfam" id="TIGR02168">
    <property type="entry name" value="SMC_prok_B"/>
    <property type="match status" value="1"/>
</dbReference>
<comment type="function">
    <text evidence="6">Required for chromosome condensation and partitioning.</text>
</comment>
<dbReference type="SUPFAM" id="SSF75553">
    <property type="entry name" value="Smc hinge domain"/>
    <property type="match status" value="1"/>
</dbReference>
<dbReference type="GO" id="GO:0005524">
    <property type="term" value="F:ATP binding"/>
    <property type="evidence" value="ECO:0007669"/>
    <property type="project" value="UniProtKB-UniRule"/>
</dbReference>
<reference evidence="8 9" key="1">
    <citation type="submission" date="2015-07" db="EMBL/GenBank/DDBJ databases">
        <title>Genome sequence of Leptolinea tardivitalis DSM 16556.</title>
        <authorList>
            <person name="Hemp J."/>
            <person name="Ward L.M."/>
            <person name="Pace L.A."/>
            <person name="Fischer W.W."/>
        </authorList>
    </citation>
    <scope>NUCLEOTIDE SEQUENCE [LARGE SCALE GENOMIC DNA]</scope>
    <source>
        <strain evidence="8 9">YMTK-2</strain>
    </source>
</reference>
<evidence type="ECO:0000256" key="4">
    <source>
        <dbReference type="ARBA" id="ARBA00023054"/>
    </source>
</evidence>
<proteinExistence type="inferred from homology"/>
<dbReference type="Proteomes" id="UP000050430">
    <property type="component" value="Unassembled WGS sequence"/>
</dbReference>
<dbReference type="Gene3D" id="1.10.287.1490">
    <property type="match status" value="1"/>
</dbReference>
<keyword evidence="4 6" id="KW-0175">Coiled coil</keyword>
<dbReference type="PIRSF" id="PIRSF005719">
    <property type="entry name" value="SMC"/>
    <property type="match status" value="1"/>
</dbReference>
<dbReference type="GO" id="GO:0005694">
    <property type="term" value="C:chromosome"/>
    <property type="evidence" value="ECO:0007669"/>
    <property type="project" value="InterPro"/>
</dbReference>
<organism evidence="8 9">
    <name type="scientific">Leptolinea tardivitalis</name>
    <dbReference type="NCBI Taxonomy" id="229920"/>
    <lineage>
        <taxon>Bacteria</taxon>
        <taxon>Bacillati</taxon>
        <taxon>Chloroflexota</taxon>
        <taxon>Anaerolineae</taxon>
        <taxon>Anaerolineales</taxon>
        <taxon>Anaerolineaceae</taxon>
        <taxon>Leptolinea</taxon>
    </lineage>
</organism>
<dbReference type="InterPro" id="IPR000727">
    <property type="entry name" value="T_SNARE_dom"/>
</dbReference>
<dbReference type="STRING" id="229920.ADM99_16725"/>
<comment type="similarity">
    <text evidence="6">Belongs to the SMC family.</text>
</comment>
<evidence type="ECO:0000256" key="5">
    <source>
        <dbReference type="ARBA" id="ARBA00023125"/>
    </source>
</evidence>
<comment type="subunit">
    <text evidence="6">Homodimer.</text>
</comment>
<evidence type="ECO:0000256" key="2">
    <source>
        <dbReference type="ARBA" id="ARBA00022741"/>
    </source>
</evidence>
<keyword evidence="5 6" id="KW-0238">DNA-binding</keyword>
<evidence type="ECO:0000256" key="1">
    <source>
        <dbReference type="ARBA" id="ARBA00022490"/>
    </source>
</evidence>
<comment type="domain">
    <text evidence="6">Contains large globular domains required for ATP hydrolysis at each terminus and a third globular domain forming a flexible hinge near the middle of the molecule. These domains are separated by coiled-coil structures.</text>
</comment>
<feature type="coiled-coil region" evidence="6">
    <location>
        <begin position="680"/>
        <end position="859"/>
    </location>
</feature>
<keyword evidence="3 6" id="KW-0067">ATP-binding</keyword>
<dbReference type="GO" id="GO:0007062">
    <property type="term" value="P:sister chromatid cohesion"/>
    <property type="evidence" value="ECO:0007669"/>
    <property type="project" value="InterPro"/>
</dbReference>
<dbReference type="Gene3D" id="3.30.70.1620">
    <property type="match status" value="1"/>
</dbReference>
<dbReference type="Gene3D" id="1.20.1060.20">
    <property type="match status" value="1"/>
</dbReference>
<dbReference type="GO" id="GO:0007059">
    <property type="term" value="P:chromosome segregation"/>
    <property type="evidence" value="ECO:0007669"/>
    <property type="project" value="UniProtKB-UniRule"/>
</dbReference>
<feature type="coiled-coil region" evidence="6">
    <location>
        <begin position="327"/>
        <end position="389"/>
    </location>
</feature>
<dbReference type="GO" id="GO:0016887">
    <property type="term" value="F:ATP hydrolysis activity"/>
    <property type="evidence" value="ECO:0007669"/>
    <property type="project" value="InterPro"/>
</dbReference>
<dbReference type="GO" id="GO:0006260">
    <property type="term" value="P:DNA replication"/>
    <property type="evidence" value="ECO:0007669"/>
    <property type="project" value="UniProtKB-UniRule"/>
</dbReference>
<dbReference type="Pfam" id="PF06470">
    <property type="entry name" value="SMC_hinge"/>
    <property type="match status" value="1"/>
</dbReference>
<evidence type="ECO:0000313" key="8">
    <source>
        <dbReference type="EMBL" id="KPL69964.1"/>
    </source>
</evidence>
<dbReference type="EMBL" id="LGCK01000015">
    <property type="protein sequence ID" value="KPL69964.1"/>
    <property type="molecule type" value="Genomic_DNA"/>
</dbReference>
<dbReference type="HAMAP" id="MF_01894">
    <property type="entry name" value="Smc_prok"/>
    <property type="match status" value="1"/>
</dbReference>
<feature type="coiled-coil region" evidence="6">
    <location>
        <begin position="888"/>
        <end position="943"/>
    </location>
</feature>
<dbReference type="SUPFAM" id="SSF52540">
    <property type="entry name" value="P-loop containing nucleoside triphosphate hydrolases"/>
    <property type="match status" value="1"/>
</dbReference>
<dbReference type="GO" id="GO:0003677">
    <property type="term" value="F:DNA binding"/>
    <property type="evidence" value="ECO:0007669"/>
    <property type="project" value="UniProtKB-UniRule"/>
</dbReference>
<comment type="caution">
    <text evidence="8">The sequence shown here is derived from an EMBL/GenBank/DDBJ whole genome shotgun (WGS) entry which is preliminary data.</text>
</comment>
<evidence type="ECO:0000256" key="3">
    <source>
        <dbReference type="ARBA" id="ARBA00022840"/>
    </source>
</evidence>
<dbReference type="InterPro" id="IPR036277">
    <property type="entry name" value="SMC_hinge_sf"/>
</dbReference>
<sequence length="1202" mass="136518">MPPRLKSLELHGYKTFASQVLFEFPGVVTAIVGPNGSGKSNIADSLRWVLGEQAFSLLRGRKTEDMIFSGSEQRSRAGMASATITFNNEDGWLPIDYSEVSITRRAYRDGQNEYLLNGQKVRLKEISELLALSGLAERTYTIIGQGLVDAALSLKPEERRRFFEEAAGIGLYRGRREEALSRLEATRRNLVRVQDIVSELEPRLASLERQARRALEYEQIKDDLRLLLRDWYGYHWNLTQKSVRRDHDVLRSYEANLEKNRDTLNEFDIVLNQKKQRLTDVRRQLSDWHSQLAALHSKEEGLLREVAVKQERKRSLMERELSLQNDLAKREEEIASRRRSLQEMTDEVERLQMELDDAQSQSEQVTSQLEKLQGERQKCEEEVRVTRRKMVEIETTNVKLQAHRNEIISRTESLKTSLSGFESGITDEEKKLEELKQAEKTTRLEREKAEDDLQSLNEQVTATRKKITEYEASRREKQEALNKVESRRAQLNGQLKALIEAENAFSGLAGGAKAVLQQARNGHLKGKYSALTSLLEVPKEYEQAIAAVLGEFLDAIYLADDTDEDQAVSWLGTSDQGRAALLPVSALVDSQPKSTLSSKEGVIGLASDLVKAPAELKKVIQAALGNAWVVKDRDVARRIARSKGNSARAVTLNGEVFLSNGAVIAGREGRGSMISRPRERKELETVIAQVEEDLNTIDEEISRIDGDLKALHEEETRLQKSRQQVEEIARRLEQKAQKVVLDLNQLNQQVNWKKQQIEQQKKQIESANDEVLKLDDAIAANQKSIQEITAQLKEKNIALAKLSLDEIQSQVFHWNTTVAVSRKARQEAERRLADQRATIDRTTQQVEDLKTQIKSLMDERTQIDFEIGRQSEAIDEINKQTDLLDEKISPAEKDLARLDREYNDLQTDLIAAQQKVTTAERSVAQAKLEYARSKDAVDNLRKKIEEDMGLVILEYSEDTAAQSPLPLDGWVEQLPNITEIPPEMEESINRQKAHLRRMGAVNPEAQAEYQSVVERYEYLKTQVDDLKKADEDLCKIIQELDEVMERDFKQTFQKVAVEFERMFTRLFGGGSAKLILTDETNFTETGIDIEARLPGRREQGLSLLSGGERSLTAVALVFSLLKVSPTPFCVLDEVDAMLDEANVGRYRDLLRELANQTQFLVITHNRNTVQAADVIYGITMGRDSASQVISLKLDDIPLDMMK</sequence>
<dbReference type="InterPro" id="IPR003395">
    <property type="entry name" value="RecF/RecN/SMC_N"/>
</dbReference>
<comment type="subcellular location">
    <subcellularLocation>
        <location evidence="6">Cytoplasm</location>
    </subcellularLocation>
</comment>
<dbReference type="SMART" id="SM00968">
    <property type="entry name" value="SMC_hinge"/>
    <property type="match status" value="1"/>
</dbReference>
<dbReference type="PANTHER" id="PTHR43977">
    <property type="entry name" value="STRUCTURAL MAINTENANCE OF CHROMOSOMES PROTEIN 3"/>
    <property type="match status" value="1"/>
</dbReference>
<evidence type="ECO:0000313" key="9">
    <source>
        <dbReference type="Proteomes" id="UP000050430"/>
    </source>
</evidence>
<dbReference type="RefSeq" id="WP_062420853.1">
    <property type="nucleotide sequence ID" value="NZ_BBYA01000006.1"/>
</dbReference>
<dbReference type="InterPro" id="IPR027417">
    <property type="entry name" value="P-loop_NTPase"/>
</dbReference>
<dbReference type="PROSITE" id="PS50192">
    <property type="entry name" value="T_SNARE"/>
    <property type="match status" value="1"/>
</dbReference>
<feature type="binding site" evidence="6">
    <location>
        <begin position="34"/>
        <end position="41"/>
    </location>
    <ligand>
        <name>ATP</name>
        <dbReference type="ChEBI" id="CHEBI:30616"/>
    </ligand>
</feature>